<reference evidence="2 3" key="2">
    <citation type="submission" date="2017-02" db="EMBL/GenBank/DDBJ databases">
        <title>A genome survey and senescence transcriptome analysis in Lentinula edodes.</title>
        <authorList>
            <person name="Sakamoto Y."/>
            <person name="Nakade K."/>
            <person name="Sato S."/>
            <person name="Yoshida Y."/>
            <person name="Miyazaki K."/>
            <person name="Natsume S."/>
            <person name="Konno N."/>
        </authorList>
    </citation>
    <scope>NUCLEOTIDE SEQUENCE [LARGE SCALE GENOMIC DNA]</scope>
    <source>
        <strain evidence="2 3">NBRC 111202</strain>
    </source>
</reference>
<feature type="compositionally biased region" description="Acidic residues" evidence="1">
    <location>
        <begin position="71"/>
        <end position="81"/>
    </location>
</feature>
<keyword evidence="3" id="KW-1185">Reference proteome</keyword>
<organism evidence="2 3">
    <name type="scientific">Lentinula edodes</name>
    <name type="common">Shiitake mushroom</name>
    <name type="synonym">Lentinus edodes</name>
    <dbReference type="NCBI Taxonomy" id="5353"/>
    <lineage>
        <taxon>Eukaryota</taxon>
        <taxon>Fungi</taxon>
        <taxon>Dikarya</taxon>
        <taxon>Basidiomycota</taxon>
        <taxon>Agaricomycotina</taxon>
        <taxon>Agaricomycetes</taxon>
        <taxon>Agaricomycetidae</taxon>
        <taxon>Agaricales</taxon>
        <taxon>Marasmiineae</taxon>
        <taxon>Omphalotaceae</taxon>
        <taxon>Lentinula</taxon>
    </lineage>
</organism>
<dbReference type="Proteomes" id="UP000188533">
    <property type="component" value="Unassembled WGS sequence"/>
</dbReference>
<dbReference type="EMBL" id="BDGU01000461">
    <property type="protein sequence ID" value="GAW07480.1"/>
    <property type="molecule type" value="Genomic_DNA"/>
</dbReference>
<comment type="caution">
    <text evidence="2">The sequence shown here is derived from an EMBL/GenBank/DDBJ whole genome shotgun (WGS) entry which is preliminary data.</text>
</comment>
<gene>
    <name evidence="2" type="ORF">LENED_009476</name>
</gene>
<reference evidence="2 3" key="1">
    <citation type="submission" date="2016-08" db="EMBL/GenBank/DDBJ databases">
        <authorList>
            <consortium name="Lentinula edodes genome sequencing consortium"/>
            <person name="Sakamoto Y."/>
            <person name="Nakade K."/>
            <person name="Sato S."/>
            <person name="Yoshida Y."/>
            <person name="Miyazaki K."/>
            <person name="Natsume S."/>
            <person name="Konno N."/>
        </authorList>
    </citation>
    <scope>NUCLEOTIDE SEQUENCE [LARGE SCALE GENOMIC DNA]</scope>
    <source>
        <strain evidence="2 3">NBRC 111202</strain>
    </source>
</reference>
<feature type="region of interest" description="Disordered" evidence="1">
    <location>
        <begin position="55"/>
        <end position="82"/>
    </location>
</feature>
<evidence type="ECO:0000313" key="3">
    <source>
        <dbReference type="Proteomes" id="UP000188533"/>
    </source>
</evidence>
<name>A0A1Q3EJU8_LENED</name>
<accession>A0A1Q3EJU8</accession>
<dbReference type="AlphaFoldDB" id="A0A1Q3EJU8"/>
<sequence>MTSTLPEGLKGDLVDIKDLNEESDNEMDMGVEEEGVQDAGSRLLENLTKAINLDGDYLNDEEGSNKGNDPSDNEAQQDVDEMNVGHLLSSFFSKSYLPSSISLR</sequence>
<evidence type="ECO:0000313" key="2">
    <source>
        <dbReference type="EMBL" id="GAW07480.1"/>
    </source>
</evidence>
<evidence type="ECO:0000256" key="1">
    <source>
        <dbReference type="SAM" id="MobiDB-lite"/>
    </source>
</evidence>
<protein>
    <submittedName>
        <fullName evidence="2">Uncharacterized protein</fullName>
    </submittedName>
</protein>
<proteinExistence type="predicted"/>